<reference evidence="2 3" key="1">
    <citation type="journal article" date="2013" name="Genome Announc.">
        <title>Draft Genome Sequence of an Alphaproteobacterium, Caenispirillum salinarum AK4(T), Isolated from a Solar Saltern.</title>
        <authorList>
            <person name="Khatri I."/>
            <person name="Singh A."/>
            <person name="Korpole S."/>
            <person name="Pinnaka A.K."/>
            <person name="Subramanian S."/>
        </authorList>
    </citation>
    <scope>NUCLEOTIDE SEQUENCE [LARGE SCALE GENOMIC DNA]</scope>
    <source>
        <strain evidence="2 3">AK4</strain>
    </source>
</reference>
<evidence type="ECO:0000256" key="1">
    <source>
        <dbReference type="SAM" id="MobiDB-lite"/>
    </source>
</evidence>
<organism evidence="2 3">
    <name type="scientific">Caenispirillum salinarum AK4</name>
    <dbReference type="NCBI Taxonomy" id="1238182"/>
    <lineage>
        <taxon>Bacteria</taxon>
        <taxon>Pseudomonadati</taxon>
        <taxon>Pseudomonadota</taxon>
        <taxon>Alphaproteobacteria</taxon>
        <taxon>Rhodospirillales</taxon>
        <taxon>Novispirillaceae</taxon>
        <taxon>Caenispirillum</taxon>
    </lineage>
</organism>
<dbReference type="Proteomes" id="UP000009881">
    <property type="component" value="Unassembled WGS sequence"/>
</dbReference>
<dbReference type="OrthoDB" id="9927828at2"/>
<proteinExistence type="predicted"/>
<dbReference type="STRING" id="1238182.C882_4520"/>
<protein>
    <submittedName>
        <fullName evidence="2">Uncharacterized protein</fullName>
    </submittedName>
</protein>
<evidence type="ECO:0000313" key="3">
    <source>
        <dbReference type="Proteomes" id="UP000009881"/>
    </source>
</evidence>
<gene>
    <name evidence="2" type="ORF">C882_4520</name>
</gene>
<accession>K9HQ49</accession>
<comment type="caution">
    <text evidence="2">The sequence shown here is derived from an EMBL/GenBank/DDBJ whole genome shotgun (WGS) entry which is preliminary data.</text>
</comment>
<dbReference type="RefSeq" id="WP_009540628.1">
    <property type="nucleotide sequence ID" value="NZ_ANHY01000008.1"/>
</dbReference>
<keyword evidence="3" id="KW-1185">Reference proteome</keyword>
<dbReference type="AlphaFoldDB" id="K9HQ49"/>
<feature type="region of interest" description="Disordered" evidence="1">
    <location>
        <begin position="99"/>
        <end position="118"/>
    </location>
</feature>
<dbReference type="EMBL" id="ANHY01000008">
    <property type="protein sequence ID" value="EKV30561.1"/>
    <property type="molecule type" value="Genomic_DNA"/>
</dbReference>
<evidence type="ECO:0000313" key="2">
    <source>
        <dbReference type="EMBL" id="EKV30561.1"/>
    </source>
</evidence>
<name>K9HQ49_9PROT</name>
<sequence length="118" mass="13457">MPAQIIDLTSVRLVRDLDAINARARHLRTLADRQLAACARAALGLAELRTGLHRFSDRLDHHRRRCEASAADLRRATDALESDDIDRMIEARDTLADRMGSRGHQACRQWPAVPRRRR</sequence>